<dbReference type="SUPFAM" id="SSF55383">
    <property type="entry name" value="Copper amine oxidase, domain N"/>
    <property type="match status" value="1"/>
</dbReference>
<evidence type="ECO:0000256" key="1">
    <source>
        <dbReference type="SAM" id="SignalP"/>
    </source>
</evidence>
<evidence type="ECO:0000313" key="3">
    <source>
        <dbReference type="EMBL" id="OUM84487.1"/>
    </source>
</evidence>
<dbReference type="Proteomes" id="UP000196475">
    <property type="component" value="Unassembled WGS sequence"/>
</dbReference>
<feature type="chain" id="PRO_5038982390" description="Copper amine oxidase-like N-terminal domain-containing protein" evidence="1">
    <location>
        <begin position="41"/>
        <end position="247"/>
    </location>
</feature>
<gene>
    <name evidence="3" type="ORF">BAA01_03505</name>
</gene>
<proteinExistence type="predicted"/>
<dbReference type="EMBL" id="LZRT01000126">
    <property type="protein sequence ID" value="OUM84487.1"/>
    <property type="molecule type" value="Genomic_DNA"/>
</dbReference>
<evidence type="ECO:0000259" key="2">
    <source>
        <dbReference type="Pfam" id="PF07833"/>
    </source>
</evidence>
<dbReference type="InterPro" id="IPR012854">
    <property type="entry name" value="Cu_amine_oxidase-like_N"/>
</dbReference>
<reference evidence="4" key="1">
    <citation type="submission" date="2016-06" db="EMBL/GenBank/DDBJ databases">
        <authorList>
            <person name="Nascimento L."/>
            <person name="Pereira R.V."/>
            <person name="Martins L.F."/>
            <person name="Quaggio R.B."/>
            <person name="Silva A.M."/>
            <person name="Setubal J.C."/>
        </authorList>
    </citation>
    <scope>NUCLEOTIDE SEQUENCE [LARGE SCALE GENOMIC DNA]</scope>
</reference>
<dbReference type="Gene3D" id="3.30.457.10">
    <property type="entry name" value="Copper amine oxidase-like, N-terminal domain"/>
    <property type="match status" value="1"/>
</dbReference>
<organism evidence="3 4">
    <name type="scientific">Bacillus thermozeamaize</name>
    <dbReference type="NCBI Taxonomy" id="230954"/>
    <lineage>
        <taxon>Bacteria</taxon>
        <taxon>Bacillati</taxon>
        <taxon>Bacillota</taxon>
        <taxon>Bacilli</taxon>
        <taxon>Bacillales</taxon>
        <taxon>Bacillaceae</taxon>
        <taxon>Bacillus</taxon>
    </lineage>
</organism>
<evidence type="ECO:0000313" key="4">
    <source>
        <dbReference type="Proteomes" id="UP000196475"/>
    </source>
</evidence>
<keyword evidence="1" id="KW-0732">Signal</keyword>
<protein>
    <recommendedName>
        <fullName evidence="2">Copper amine oxidase-like N-terminal domain-containing protein</fullName>
    </recommendedName>
</protein>
<feature type="signal peptide" evidence="1">
    <location>
        <begin position="1"/>
        <end position="40"/>
    </location>
</feature>
<dbReference type="Pfam" id="PF07833">
    <property type="entry name" value="Cu_amine_oxidN1"/>
    <property type="match status" value="1"/>
</dbReference>
<dbReference type="InterPro" id="IPR036582">
    <property type="entry name" value="Mao_N_sf"/>
</dbReference>
<sequence length="247" mass="27677">MVKNGTATRAEPNQERMIVMKRWRALLIAAVLLLPASAAAASDSVEVRLFPVTFVINNQAKEPGREEAVFNHNGRVYVPIRFVSESLGARVDYDAKERKVVIGNSNVFQAEYVKVGDRIAGMEVVHADLTESDSEYLGTVHFKGSALITGTFLYETINPIHEELFQFFVDEASLERIPMMSHDTRTQWFAFSNLSEAKKMFGIVDDAEVATGRAAVVIDDFRIRYDYKEVYNTARLVEAFLKTANGA</sequence>
<comment type="caution">
    <text evidence="3">The sequence shown here is derived from an EMBL/GenBank/DDBJ whole genome shotgun (WGS) entry which is preliminary data.</text>
</comment>
<dbReference type="AlphaFoldDB" id="A0A1Y3PE71"/>
<name>A0A1Y3PE71_9BACI</name>
<feature type="domain" description="Copper amine oxidase-like N-terminal" evidence="2">
    <location>
        <begin position="44"/>
        <end position="102"/>
    </location>
</feature>
<accession>A0A1Y3PE71</accession>